<reference evidence="1 4" key="1">
    <citation type="submission" date="2018-11" db="EMBL/GenBank/DDBJ databases">
        <title>The genome of Variovorax sp T529.</title>
        <authorList>
            <person name="Gao J."/>
        </authorList>
    </citation>
    <scope>NUCLEOTIDE SEQUENCE [LARGE SCALE GENOMIC DNA]</scope>
    <source>
        <strain evidence="1 4">T529</strain>
    </source>
</reference>
<evidence type="ECO:0000313" key="1">
    <source>
        <dbReference type="EMBL" id="RRH81750.1"/>
    </source>
</evidence>
<dbReference type="InterPro" id="IPR009562">
    <property type="entry name" value="DUF1178"/>
</dbReference>
<accession>A0A3P3E5H8</accession>
<comment type="caution">
    <text evidence="1">The sequence shown here is derived from an EMBL/GenBank/DDBJ whole genome shotgun (WGS) entry which is preliminary data.</text>
</comment>
<evidence type="ECO:0000313" key="3">
    <source>
        <dbReference type="Proteomes" id="UP000271137"/>
    </source>
</evidence>
<dbReference type="Proteomes" id="UP000271137">
    <property type="component" value="Unassembled WGS sequence"/>
</dbReference>
<evidence type="ECO:0000313" key="2">
    <source>
        <dbReference type="EMBL" id="RSZ29293.1"/>
    </source>
</evidence>
<proteinExistence type="predicted"/>
<protein>
    <submittedName>
        <fullName evidence="1">DUF1178 family protein</fullName>
    </submittedName>
</protein>
<organism evidence="1 4">
    <name type="scientific">Variovorax beijingensis</name>
    <dbReference type="NCBI Taxonomy" id="2496117"/>
    <lineage>
        <taxon>Bacteria</taxon>
        <taxon>Pseudomonadati</taxon>
        <taxon>Pseudomonadota</taxon>
        <taxon>Betaproteobacteria</taxon>
        <taxon>Burkholderiales</taxon>
        <taxon>Comamonadaceae</taxon>
        <taxon>Variovorax</taxon>
    </lineage>
</organism>
<dbReference type="EMBL" id="RXFQ01000027">
    <property type="protein sequence ID" value="RSZ29293.1"/>
    <property type="molecule type" value="Genomic_DNA"/>
</dbReference>
<keyword evidence="3" id="KW-1185">Reference proteome</keyword>
<reference evidence="2 3" key="2">
    <citation type="submission" date="2018-12" db="EMBL/GenBank/DDBJ databases">
        <title>The genome sequences of strain 502.</title>
        <authorList>
            <person name="Gao J."/>
            <person name="Sun J."/>
        </authorList>
    </citation>
    <scope>NUCLEOTIDE SEQUENCE [LARGE SCALE GENOMIC DNA]</scope>
    <source>
        <strain evidence="2 3">502</strain>
    </source>
</reference>
<dbReference type="Pfam" id="PF06676">
    <property type="entry name" value="DUF1178"/>
    <property type="match status" value="1"/>
</dbReference>
<sequence length="155" mass="16718">MKVLDLRCSHGHGFEGWFASNEAFETQLAAGLVECPVCADTRIVKLLSAPRLNLGNAKAPAEAAAASASPALAKAQVPAEQSPQARWMRAVREVLAKTEDVGDRFADEARRMHYGEAEERGIRGQATREQTEALLEEGIPVMALPIPAALKETLQ</sequence>
<dbReference type="AlphaFoldDB" id="A0A3P3E5H8"/>
<gene>
    <name evidence="1" type="ORF">EH244_28325</name>
    <name evidence="2" type="ORF">EJO66_30045</name>
</gene>
<dbReference type="PIRSF" id="PIRSF032131">
    <property type="entry name" value="UCP032131"/>
    <property type="match status" value="1"/>
</dbReference>
<name>A0A3P3E5H8_9BURK</name>
<dbReference type="EMBL" id="RQXU01000028">
    <property type="protein sequence ID" value="RRH81750.1"/>
    <property type="molecule type" value="Genomic_DNA"/>
</dbReference>
<dbReference type="RefSeq" id="WP_124961628.1">
    <property type="nucleotide sequence ID" value="NZ_CBFHCE010000077.1"/>
</dbReference>
<evidence type="ECO:0000313" key="4">
    <source>
        <dbReference type="Proteomes" id="UP000271590"/>
    </source>
</evidence>
<dbReference type="Proteomes" id="UP000271590">
    <property type="component" value="Unassembled WGS sequence"/>
</dbReference>